<evidence type="ECO:0000313" key="2">
    <source>
        <dbReference type="EMBL" id="CAG6686692.1"/>
    </source>
</evidence>
<feature type="transmembrane region" description="Helical" evidence="1">
    <location>
        <begin position="6"/>
        <end position="28"/>
    </location>
</feature>
<organism evidence="2">
    <name type="scientific">Cacopsylla melanoneura</name>
    <dbReference type="NCBI Taxonomy" id="428564"/>
    <lineage>
        <taxon>Eukaryota</taxon>
        <taxon>Metazoa</taxon>
        <taxon>Ecdysozoa</taxon>
        <taxon>Arthropoda</taxon>
        <taxon>Hexapoda</taxon>
        <taxon>Insecta</taxon>
        <taxon>Pterygota</taxon>
        <taxon>Neoptera</taxon>
        <taxon>Paraneoptera</taxon>
        <taxon>Hemiptera</taxon>
        <taxon>Sternorrhyncha</taxon>
        <taxon>Psylloidea</taxon>
        <taxon>Psyllidae</taxon>
        <taxon>Psyllinae</taxon>
        <taxon>Cacopsylla</taxon>
    </lineage>
</organism>
<dbReference type="AlphaFoldDB" id="A0A8D8TII8"/>
<evidence type="ECO:0000256" key="1">
    <source>
        <dbReference type="SAM" id="Phobius"/>
    </source>
</evidence>
<keyword evidence="1" id="KW-1133">Transmembrane helix</keyword>
<sequence length="114" mass="13372">MYVISRFLLCTYCILYIMYIIILLSYNYVENIHHRSRDSESTHCARSLVMKCFSHVMAVLSHVIFPSHMSCPSSHMSCSPLTCHVQKLSIQFLVFVILCKFVRHLKFDIILVRL</sequence>
<dbReference type="EMBL" id="HBUF01277917">
    <property type="protein sequence ID" value="CAG6686692.1"/>
    <property type="molecule type" value="Transcribed_RNA"/>
</dbReference>
<keyword evidence="1" id="KW-0812">Transmembrane</keyword>
<keyword evidence="1" id="KW-0472">Membrane</keyword>
<proteinExistence type="predicted"/>
<accession>A0A8D8TII8</accession>
<protein>
    <submittedName>
        <fullName evidence="2">Uncharacterized protein</fullName>
    </submittedName>
</protein>
<name>A0A8D8TII8_9HEMI</name>
<reference evidence="2" key="1">
    <citation type="submission" date="2021-05" db="EMBL/GenBank/DDBJ databases">
        <authorList>
            <person name="Alioto T."/>
            <person name="Alioto T."/>
            <person name="Gomez Garrido J."/>
        </authorList>
    </citation>
    <scope>NUCLEOTIDE SEQUENCE</scope>
</reference>